<evidence type="ECO:0000313" key="3">
    <source>
        <dbReference type="EMBL" id="CAF4218700.1"/>
    </source>
</evidence>
<evidence type="ECO:0000313" key="4">
    <source>
        <dbReference type="Proteomes" id="UP000682733"/>
    </source>
</evidence>
<comment type="caution">
    <text evidence="3">The sequence shown here is derived from an EMBL/GenBank/DDBJ whole genome shotgun (WGS) entry which is preliminary data.</text>
</comment>
<feature type="region of interest" description="Disordered" evidence="1">
    <location>
        <begin position="142"/>
        <end position="185"/>
    </location>
</feature>
<dbReference type="EMBL" id="CAJOBA010048987">
    <property type="protein sequence ID" value="CAF4218700.1"/>
    <property type="molecule type" value="Genomic_DNA"/>
</dbReference>
<reference evidence="3" key="1">
    <citation type="submission" date="2021-02" db="EMBL/GenBank/DDBJ databases">
        <authorList>
            <person name="Nowell W R."/>
        </authorList>
    </citation>
    <scope>NUCLEOTIDE SEQUENCE</scope>
</reference>
<sequence>MSYSYHTTYLPSTSSTPLYEIYRLFSNKENNMKDELQHFHDELLIWKHNTIIEITRHVDIEVRKLNELRNDIVKDIIKKRDEYATTIGYYSNKNPDEVDKIFSQCEKLKFELEKIRYKTTELNWPCVPEKCTVKSTDTDNQNGTFIGKLDSDTASTTDKRQTAVKLPTTPTDMLRDKNRSPSSRK</sequence>
<dbReference type="EMBL" id="CAJNOK010027240">
    <property type="protein sequence ID" value="CAF1416687.1"/>
    <property type="molecule type" value="Genomic_DNA"/>
</dbReference>
<protein>
    <submittedName>
        <fullName evidence="3">Uncharacterized protein</fullName>
    </submittedName>
</protein>
<organism evidence="3 4">
    <name type="scientific">Didymodactylos carnosus</name>
    <dbReference type="NCBI Taxonomy" id="1234261"/>
    <lineage>
        <taxon>Eukaryota</taxon>
        <taxon>Metazoa</taxon>
        <taxon>Spiralia</taxon>
        <taxon>Gnathifera</taxon>
        <taxon>Rotifera</taxon>
        <taxon>Eurotatoria</taxon>
        <taxon>Bdelloidea</taxon>
        <taxon>Philodinida</taxon>
        <taxon>Philodinidae</taxon>
        <taxon>Didymodactylos</taxon>
    </lineage>
</organism>
<dbReference type="AlphaFoldDB" id="A0A8S2SBT4"/>
<proteinExistence type="predicted"/>
<accession>A0A8S2SBT4</accession>
<name>A0A8S2SBT4_9BILA</name>
<dbReference type="Proteomes" id="UP000677228">
    <property type="component" value="Unassembled WGS sequence"/>
</dbReference>
<evidence type="ECO:0000313" key="2">
    <source>
        <dbReference type="EMBL" id="CAF1416687.1"/>
    </source>
</evidence>
<gene>
    <name evidence="2" type="ORF">OVA965_LOCUS33553</name>
    <name evidence="3" type="ORF">TMI583_LOCUS34439</name>
</gene>
<dbReference type="Proteomes" id="UP000682733">
    <property type="component" value="Unassembled WGS sequence"/>
</dbReference>
<evidence type="ECO:0000256" key="1">
    <source>
        <dbReference type="SAM" id="MobiDB-lite"/>
    </source>
</evidence>